<accession>A0ABS9BW73</accession>
<dbReference type="Proteomes" id="UP001201449">
    <property type="component" value="Unassembled WGS sequence"/>
</dbReference>
<name>A0ABS9BW73_9BACT</name>
<keyword evidence="4" id="KW-1185">Reference proteome</keyword>
<evidence type="ECO:0000313" key="3">
    <source>
        <dbReference type="EMBL" id="MCF1751148.1"/>
    </source>
</evidence>
<protein>
    <submittedName>
        <fullName evidence="3">Nuclear transport factor 2 family protein</fullName>
    </submittedName>
</protein>
<evidence type="ECO:0000313" key="4">
    <source>
        <dbReference type="Proteomes" id="UP001201449"/>
    </source>
</evidence>
<gene>
    <name evidence="3" type="ORF">L0U89_08700</name>
</gene>
<dbReference type="InterPro" id="IPR037401">
    <property type="entry name" value="SnoaL-like"/>
</dbReference>
<comment type="caution">
    <text evidence="3">The sequence shown here is derived from an EMBL/GenBank/DDBJ whole genome shotgun (WGS) entry which is preliminary data.</text>
</comment>
<dbReference type="SUPFAM" id="SSF54427">
    <property type="entry name" value="NTF2-like"/>
    <property type="match status" value="1"/>
</dbReference>
<feature type="signal peptide" evidence="1">
    <location>
        <begin position="1"/>
        <end position="24"/>
    </location>
</feature>
<keyword evidence="1" id="KW-0732">Signal</keyword>
<sequence>MNIPALRFLFLLLLNVMLAAPAFAQTTANEAQPLHDVIEKTFDALNRADTAALKDLLTNEVHFFEYGESWDMERVRKIALKSAETPGFHRVDSFDYVQTKQSGNAAWVTYYLKSDITRNGKTEAYYWMETVILVKEKGRWRLDVLHSTRLEKK</sequence>
<evidence type="ECO:0000256" key="1">
    <source>
        <dbReference type="SAM" id="SignalP"/>
    </source>
</evidence>
<evidence type="ECO:0000259" key="2">
    <source>
        <dbReference type="Pfam" id="PF13474"/>
    </source>
</evidence>
<dbReference type="Gene3D" id="3.10.450.50">
    <property type="match status" value="1"/>
</dbReference>
<feature type="domain" description="SnoaL-like" evidence="2">
    <location>
        <begin position="36"/>
        <end position="146"/>
    </location>
</feature>
<dbReference type="EMBL" id="JAKEVZ010000005">
    <property type="protein sequence ID" value="MCF1751148.1"/>
    <property type="molecule type" value="Genomic_DNA"/>
</dbReference>
<organism evidence="3 4">
    <name type="scientific">Mariniradius sediminis</name>
    <dbReference type="NCBI Taxonomy" id="2909237"/>
    <lineage>
        <taxon>Bacteria</taxon>
        <taxon>Pseudomonadati</taxon>
        <taxon>Bacteroidota</taxon>
        <taxon>Cytophagia</taxon>
        <taxon>Cytophagales</taxon>
        <taxon>Cyclobacteriaceae</taxon>
        <taxon>Mariniradius</taxon>
    </lineage>
</organism>
<dbReference type="Pfam" id="PF13474">
    <property type="entry name" value="SnoaL_3"/>
    <property type="match status" value="1"/>
</dbReference>
<feature type="chain" id="PRO_5046740755" evidence="1">
    <location>
        <begin position="25"/>
        <end position="153"/>
    </location>
</feature>
<proteinExistence type="predicted"/>
<dbReference type="InterPro" id="IPR032710">
    <property type="entry name" value="NTF2-like_dom_sf"/>
</dbReference>
<reference evidence="3 4" key="1">
    <citation type="submission" date="2022-01" db="EMBL/GenBank/DDBJ databases">
        <title>Mariniradius saccharolyticus sp. nov., isolated from sediment of a river.</title>
        <authorList>
            <person name="Liu H."/>
        </authorList>
    </citation>
    <scope>NUCLEOTIDE SEQUENCE [LARGE SCALE GENOMIC DNA]</scope>
    <source>
        <strain evidence="3 4">RY-2</strain>
    </source>
</reference>
<dbReference type="RefSeq" id="WP_234861180.1">
    <property type="nucleotide sequence ID" value="NZ_JAKEVZ010000005.1"/>
</dbReference>